<dbReference type="Proteomes" id="UP000187735">
    <property type="component" value="Chromosome"/>
</dbReference>
<proteinExistence type="predicted"/>
<accession>A0A1P8WSD6</accession>
<organism evidence="1 2">
    <name type="scientific">Fuerstiella marisgermanici</name>
    <dbReference type="NCBI Taxonomy" id="1891926"/>
    <lineage>
        <taxon>Bacteria</taxon>
        <taxon>Pseudomonadati</taxon>
        <taxon>Planctomycetota</taxon>
        <taxon>Planctomycetia</taxon>
        <taxon>Planctomycetales</taxon>
        <taxon>Planctomycetaceae</taxon>
        <taxon>Fuerstiella</taxon>
    </lineage>
</organism>
<dbReference type="EMBL" id="CP017641">
    <property type="protein sequence ID" value="APZ96963.1"/>
    <property type="molecule type" value="Genomic_DNA"/>
</dbReference>
<protein>
    <submittedName>
        <fullName evidence="1">Uncharacterized protein</fullName>
    </submittedName>
</protein>
<dbReference type="AlphaFoldDB" id="A0A1P8WSD6"/>
<reference evidence="1 2" key="1">
    <citation type="journal article" date="2016" name="Front. Microbiol.">
        <title>Fuerstia marisgermanicae gen. nov., sp. nov., an Unusual Member of the Phylum Planctomycetes from the German Wadden Sea.</title>
        <authorList>
            <person name="Kohn T."/>
            <person name="Heuer A."/>
            <person name="Jogler M."/>
            <person name="Vollmers J."/>
            <person name="Boedeker C."/>
            <person name="Bunk B."/>
            <person name="Rast P."/>
            <person name="Borchert D."/>
            <person name="Glockner I."/>
            <person name="Freese H.M."/>
            <person name="Klenk H.P."/>
            <person name="Overmann J."/>
            <person name="Kaster A.K."/>
            <person name="Rohde M."/>
            <person name="Wiegand S."/>
            <person name="Jogler C."/>
        </authorList>
    </citation>
    <scope>NUCLEOTIDE SEQUENCE [LARGE SCALE GENOMIC DNA]</scope>
    <source>
        <strain evidence="1 2">NH11</strain>
    </source>
</reference>
<evidence type="ECO:0000313" key="2">
    <source>
        <dbReference type="Proteomes" id="UP000187735"/>
    </source>
</evidence>
<keyword evidence="2" id="KW-1185">Reference proteome</keyword>
<sequence>MSSGWKSFRVVSVILIRQSGQARLKRSSEFVARSASRTSQHSLSQQSAKRVAILRKIFDAVSGMGRSPERTMQSFERNRQDLQDHCLAIATASGKPRGLRWAKCDWLDTFALVENRSTGVLTLFRGVNLSFEAIEGGGMEDVDAVSMIRDASAVFHFQDKRWGTGGRVLFNMTPSMAASTVTADEKLVLTSD</sequence>
<dbReference type="KEGG" id="fmr:Fuma_06639"/>
<evidence type="ECO:0000313" key="1">
    <source>
        <dbReference type="EMBL" id="APZ96963.1"/>
    </source>
</evidence>
<gene>
    <name evidence="1" type="ORF">Fuma_06639</name>
</gene>
<name>A0A1P8WSD6_9PLAN</name>